<sequence>MDNLCTVCINQKAVNKDFECKSYRCDENCRKGILEACQTCNKKLSGQHQQQNKKKVEDLIKICQRSISFIHNQQIYMKQFIEHQIGELINLLLEKQNSLQSNLTEILQKKLDFYQDCESRLNIMKKNSDFNKLKQLPFSQLEQYEDDKIMDFGNIKILTEEIKNFGKRVTRKNNQSVNLLSNNMKKVLNNENKENQKESYEKINPSNMFISFLPPLEDATLIYRLGQKYQMPKQSKVLGFIYTTNSCKFGFYYNVDYPTTGYNSCKDCYIFSLENVYRIPPMKFYPKEECIRYSLFLNHSKIGFGKDCKDLLIDFENIKNSSSNLGYSYDIYSELDNECILAGRGTNWNIEMIEIFDLK</sequence>
<gene>
    <name evidence="1" type="ORF">PPENT_87.1.T0090365</name>
</gene>
<accession>A0A8S1SR25</accession>
<dbReference type="EMBL" id="CAJJDO010000009">
    <property type="protein sequence ID" value="CAD8140954.1"/>
    <property type="molecule type" value="Genomic_DNA"/>
</dbReference>
<reference evidence="1" key="1">
    <citation type="submission" date="2021-01" db="EMBL/GenBank/DDBJ databases">
        <authorList>
            <consortium name="Genoscope - CEA"/>
            <person name="William W."/>
        </authorList>
    </citation>
    <scope>NUCLEOTIDE SEQUENCE</scope>
</reference>
<evidence type="ECO:0008006" key="3">
    <source>
        <dbReference type="Google" id="ProtNLM"/>
    </source>
</evidence>
<dbReference type="Proteomes" id="UP000689195">
    <property type="component" value="Unassembled WGS sequence"/>
</dbReference>
<evidence type="ECO:0000313" key="1">
    <source>
        <dbReference type="EMBL" id="CAD8140954.1"/>
    </source>
</evidence>
<dbReference type="OrthoDB" id="283531at2759"/>
<proteinExistence type="predicted"/>
<evidence type="ECO:0000313" key="2">
    <source>
        <dbReference type="Proteomes" id="UP000689195"/>
    </source>
</evidence>
<dbReference type="AlphaFoldDB" id="A0A8S1SR25"/>
<protein>
    <recommendedName>
        <fullName evidence="3">TLDc domain-containing protein</fullName>
    </recommendedName>
</protein>
<organism evidence="1 2">
    <name type="scientific">Paramecium pentaurelia</name>
    <dbReference type="NCBI Taxonomy" id="43138"/>
    <lineage>
        <taxon>Eukaryota</taxon>
        <taxon>Sar</taxon>
        <taxon>Alveolata</taxon>
        <taxon>Ciliophora</taxon>
        <taxon>Intramacronucleata</taxon>
        <taxon>Oligohymenophorea</taxon>
        <taxon>Peniculida</taxon>
        <taxon>Parameciidae</taxon>
        <taxon>Paramecium</taxon>
    </lineage>
</organism>
<name>A0A8S1SR25_9CILI</name>
<comment type="caution">
    <text evidence="1">The sequence shown here is derived from an EMBL/GenBank/DDBJ whole genome shotgun (WGS) entry which is preliminary data.</text>
</comment>
<keyword evidence="2" id="KW-1185">Reference proteome</keyword>